<accession>A0AB33WXI3</accession>
<evidence type="ECO:0000256" key="1">
    <source>
        <dbReference type="SAM" id="MobiDB-lite"/>
    </source>
</evidence>
<evidence type="ECO:0000259" key="4">
    <source>
        <dbReference type="Pfam" id="PF20995"/>
    </source>
</evidence>
<gene>
    <name evidence="5" type="ORF">PchlO6_4177</name>
</gene>
<evidence type="ECO:0000313" key="6">
    <source>
        <dbReference type="Proteomes" id="UP000003790"/>
    </source>
</evidence>
<feature type="chain" id="PRO_5044298650" description="DUF2875 domain-containing protein" evidence="2">
    <location>
        <begin position="23"/>
        <end position="535"/>
    </location>
</feature>
<reference evidence="5 6" key="1">
    <citation type="journal article" date="2012" name="PLoS Genet.">
        <title>Comparative Genomics of Plant-Associated Pseudomonas spp.: Insights into Diversity and Inheritance of Traits Involved in Multitrophic Interactions.</title>
        <authorList>
            <person name="Loper J.E."/>
            <person name="Hassan K.A."/>
            <person name="Mavrodi D.V."/>
            <person name="Davis E.W.II."/>
            <person name="Lim C.K."/>
            <person name="Shaffer B.T."/>
            <person name="Elbourne L.D."/>
            <person name="Stockwell V.O."/>
            <person name="Hartney S.L."/>
            <person name="Breakwell K."/>
            <person name="Henkels M.D."/>
            <person name="Tetu S.G."/>
            <person name="Rangel L.I."/>
            <person name="Kidarsa T.A."/>
            <person name="Wilson N.L."/>
            <person name="van de Mortel J.E."/>
            <person name="Song C."/>
            <person name="Blumhagen R."/>
            <person name="Radune D."/>
            <person name="Hostetler J.B."/>
            <person name="Brinkac L.M."/>
            <person name="Durkin A.S."/>
            <person name="Kluepfel D.A."/>
            <person name="Wechter W.P."/>
            <person name="Anderson A.J."/>
            <person name="Kim Y.C."/>
            <person name="Pierson L.S.III."/>
            <person name="Pierson E.A."/>
            <person name="Lindow S.E."/>
            <person name="Kobayashi D.Y."/>
            <person name="Raaijmakers J.M."/>
            <person name="Weller D.M."/>
            <person name="Thomashow L.S."/>
            <person name="Allen A.E."/>
            <person name="Paulsen I.T."/>
        </authorList>
    </citation>
    <scope>NUCLEOTIDE SEQUENCE [LARGE SCALE GENOMIC DNA]</scope>
    <source>
        <strain evidence="5 6">O6</strain>
    </source>
</reference>
<feature type="domain" description="Type VI lipase adapter protein Tla3 C-terminal" evidence="4">
    <location>
        <begin position="333"/>
        <end position="463"/>
    </location>
</feature>
<dbReference type="InterPro" id="IPR048303">
    <property type="entry name" value="Tla3_C"/>
</dbReference>
<dbReference type="EMBL" id="AHOT01000006">
    <property type="protein sequence ID" value="EIM17938.1"/>
    <property type="molecule type" value="Genomic_DNA"/>
</dbReference>
<keyword evidence="2" id="KW-0732">Signal</keyword>
<evidence type="ECO:0000256" key="2">
    <source>
        <dbReference type="SAM" id="SignalP"/>
    </source>
</evidence>
<evidence type="ECO:0000313" key="5">
    <source>
        <dbReference type="EMBL" id="EIM17938.1"/>
    </source>
</evidence>
<dbReference type="InterPro" id="IPR021531">
    <property type="entry name" value="Tla3_N"/>
</dbReference>
<feature type="region of interest" description="Disordered" evidence="1">
    <location>
        <begin position="485"/>
        <end position="510"/>
    </location>
</feature>
<dbReference type="RefSeq" id="WP_009049944.1">
    <property type="nucleotide sequence ID" value="NZ_CM001490.1"/>
</dbReference>
<sequence length="535" mass="59382">MRRMLPYLSITGLLLTSHLVQAAQSQLTATRCFANPATPVTAYTSAKEATTMSADTRYRAPTTSPRLETLDVLSVGMSLDVFRQGQAWQTLQEQSARQPEALHVGSILPMDPKKYPITGDDKDMAWEKRKSDALELGLRDFPEKWPIPTITVVRGWNPATQNLRFTPERTQKMLTSMVNSYRTEAGLHWHRIRNVQDGIVCNDTPEGLIENLFQLFERNPDLPAVLVYNVEGINMLGALSSKDVPLKTLGAGSGPRQPGKLTDSMVALVVGRPERVEWLRYYAQFTKTNKNPIDPEFTGWGWRKPAVEFQPSEFIPQPWTQRAFEQWDALPVLAKIHRPVTVSLQRPDTGERLKREALTTQLASGWKKATDTLTPKPSRLFYDGGLNSVPLAELSPALSVAHSSLDLLDSRESYDLTQRLGDTGSASPFVGIALATMASYLNADTSVVMPMRRQDQATIISVTSPTPGKKPVGNHHFGVKLMSQTANSDEPAPQIPPEGKSVEGSAPKPPLVQTDYALEEFLADLKPNNNWMDEL</sequence>
<dbReference type="AlphaFoldDB" id="A0AB33WXI3"/>
<feature type="domain" description="Type VI lipase adapter protein Tla3 N-terminal" evidence="3">
    <location>
        <begin position="68"/>
        <end position="244"/>
    </location>
</feature>
<organism evidence="5 6">
    <name type="scientific">Pseudomonas chlororaphis O6</name>
    <dbReference type="NCBI Taxonomy" id="1037915"/>
    <lineage>
        <taxon>Bacteria</taxon>
        <taxon>Pseudomonadati</taxon>
        <taxon>Pseudomonadota</taxon>
        <taxon>Gammaproteobacteria</taxon>
        <taxon>Pseudomonadales</taxon>
        <taxon>Pseudomonadaceae</taxon>
        <taxon>Pseudomonas</taxon>
    </lineage>
</organism>
<protein>
    <recommendedName>
        <fullName evidence="7">DUF2875 domain-containing protein</fullName>
    </recommendedName>
</protein>
<dbReference type="Pfam" id="PF11394">
    <property type="entry name" value="Tla3_N"/>
    <property type="match status" value="1"/>
</dbReference>
<evidence type="ECO:0000259" key="3">
    <source>
        <dbReference type="Pfam" id="PF11394"/>
    </source>
</evidence>
<feature type="signal peptide" evidence="2">
    <location>
        <begin position="1"/>
        <end position="22"/>
    </location>
</feature>
<dbReference type="Proteomes" id="UP000003790">
    <property type="component" value="Chromosome"/>
</dbReference>
<proteinExistence type="predicted"/>
<dbReference type="Pfam" id="PF20995">
    <property type="entry name" value="Tla3_C"/>
    <property type="match status" value="1"/>
</dbReference>
<evidence type="ECO:0008006" key="7">
    <source>
        <dbReference type="Google" id="ProtNLM"/>
    </source>
</evidence>
<name>A0AB33WXI3_9PSED</name>
<comment type="caution">
    <text evidence="5">The sequence shown here is derived from an EMBL/GenBank/DDBJ whole genome shotgun (WGS) entry which is preliminary data.</text>
</comment>